<evidence type="ECO:0000313" key="3">
    <source>
        <dbReference type="WBParaSite" id="MhA1_Contig821.frz3.gene4"/>
    </source>
</evidence>
<proteinExistence type="predicted"/>
<keyword evidence="2" id="KW-1185">Reference proteome</keyword>
<organism evidence="2 3">
    <name type="scientific">Meloidogyne hapla</name>
    <name type="common">Root-knot nematode worm</name>
    <dbReference type="NCBI Taxonomy" id="6305"/>
    <lineage>
        <taxon>Eukaryota</taxon>
        <taxon>Metazoa</taxon>
        <taxon>Ecdysozoa</taxon>
        <taxon>Nematoda</taxon>
        <taxon>Chromadorea</taxon>
        <taxon>Rhabditida</taxon>
        <taxon>Tylenchina</taxon>
        <taxon>Tylenchomorpha</taxon>
        <taxon>Tylenchoidea</taxon>
        <taxon>Meloidogynidae</taxon>
        <taxon>Meloidogyninae</taxon>
        <taxon>Meloidogyne</taxon>
    </lineage>
</organism>
<reference evidence="3" key="1">
    <citation type="submission" date="2016-11" db="UniProtKB">
        <authorList>
            <consortium name="WormBaseParasite"/>
        </authorList>
    </citation>
    <scope>IDENTIFICATION</scope>
</reference>
<feature type="region of interest" description="Disordered" evidence="1">
    <location>
        <begin position="18"/>
        <end position="46"/>
    </location>
</feature>
<dbReference type="Proteomes" id="UP000095281">
    <property type="component" value="Unplaced"/>
</dbReference>
<sequence length="112" mass="12176">MCLKYNILCKKYFQNSRARQKKYVTGSSNGDGNTSTNIKTCGSSSNSNCSANGFGINGIVGSFCRSITTTPISSSPNGANSPFEAVIFGEEENDNNERMEEETTQKSNEMTF</sequence>
<dbReference type="WBParaSite" id="MhA1_Contig821.frz3.gene4">
    <property type="protein sequence ID" value="MhA1_Contig821.frz3.gene4"/>
    <property type="gene ID" value="MhA1_Contig821.frz3.gene4"/>
</dbReference>
<protein>
    <submittedName>
        <fullName evidence="3">Uncharacterized protein</fullName>
    </submittedName>
</protein>
<evidence type="ECO:0000313" key="2">
    <source>
        <dbReference type="Proteomes" id="UP000095281"/>
    </source>
</evidence>
<accession>A0A1I8BZE9</accession>
<dbReference type="AlphaFoldDB" id="A0A1I8BZE9"/>
<feature type="region of interest" description="Disordered" evidence="1">
    <location>
        <begin position="90"/>
        <end position="112"/>
    </location>
</feature>
<feature type="compositionally biased region" description="Polar residues" evidence="1">
    <location>
        <begin position="25"/>
        <end position="40"/>
    </location>
</feature>
<name>A0A1I8BZE9_MELHA</name>
<feature type="compositionally biased region" description="Basic and acidic residues" evidence="1">
    <location>
        <begin position="95"/>
        <end position="104"/>
    </location>
</feature>
<evidence type="ECO:0000256" key="1">
    <source>
        <dbReference type="SAM" id="MobiDB-lite"/>
    </source>
</evidence>